<dbReference type="EC" id="5.6.2.2" evidence="10"/>
<dbReference type="FunFam" id="3.30.230.10:FF:000005">
    <property type="entry name" value="DNA gyrase subunit B"/>
    <property type="match status" value="1"/>
</dbReference>
<feature type="binding site" evidence="10">
    <location>
        <position position="448"/>
    </location>
    <ligand>
        <name>Mg(2+)</name>
        <dbReference type="ChEBI" id="CHEBI:18420"/>
        <label>1</label>
        <note>catalytic</note>
    </ligand>
</feature>
<dbReference type="InterPro" id="IPR020568">
    <property type="entry name" value="Ribosomal_Su5_D2-typ_SF"/>
</dbReference>
<dbReference type="Gene3D" id="3.30.230.10">
    <property type="match status" value="1"/>
</dbReference>
<dbReference type="InterPro" id="IPR006171">
    <property type="entry name" value="TOPRIM_dom"/>
</dbReference>
<feature type="binding site" evidence="10">
    <location>
        <position position="521"/>
    </location>
    <ligand>
        <name>Mg(2+)</name>
        <dbReference type="ChEBI" id="CHEBI:18420"/>
        <label>1</label>
        <note>catalytic</note>
    </ligand>
</feature>
<dbReference type="Gene3D" id="3.30.565.10">
    <property type="entry name" value="Histidine kinase-like ATPase, C-terminal domain"/>
    <property type="match status" value="1"/>
</dbReference>
<dbReference type="PROSITE" id="PS00177">
    <property type="entry name" value="TOPOISOMERASE_II"/>
    <property type="match status" value="1"/>
</dbReference>
<organism evidence="13 14">
    <name type="scientific">Methanocalculus taiwanensis</name>
    <dbReference type="NCBI Taxonomy" id="106207"/>
    <lineage>
        <taxon>Archaea</taxon>
        <taxon>Methanobacteriati</taxon>
        <taxon>Methanobacteriota</taxon>
        <taxon>Stenosarchaea group</taxon>
        <taxon>Methanomicrobia</taxon>
        <taxon>Methanomicrobiales</taxon>
        <taxon>Methanocalculaceae</taxon>
        <taxon>Methanocalculus</taxon>
    </lineage>
</organism>
<dbReference type="InterPro" id="IPR001241">
    <property type="entry name" value="Topo_IIA"/>
</dbReference>
<evidence type="ECO:0000256" key="8">
    <source>
        <dbReference type="ARBA" id="ARBA00023125"/>
    </source>
</evidence>
<keyword evidence="4 10" id="KW-0547">Nucleotide-binding</keyword>
<evidence type="ECO:0000256" key="11">
    <source>
        <dbReference type="SAM" id="MobiDB-lite"/>
    </source>
</evidence>
<evidence type="ECO:0000313" key="13">
    <source>
        <dbReference type="EMBL" id="MCQ1539303.1"/>
    </source>
</evidence>
<comment type="similarity">
    <text evidence="2 10">Belongs to the type II topoisomerase GyrB family.</text>
</comment>
<dbReference type="NCBIfam" id="NF011501">
    <property type="entry name" value="PRK14939.1"/>
    <property type="match status" value="1"/>
</dbReference>
<evidence type="ECO:0000313" key="14">
    <source>
        <dbReference type="Proteomes" id="UP001524383"/>
    </source>
</evidence>
<dbReference type="SMART" id="SM00433">
    <property type="entry name" value="TOP2c"/>
    <property type="match status" value="1"/>
</dbReference>
<dbReference type="GO" id="GO:0006265">
    <property type="term" value="P:DNA topological change"/>
    <property type="evidence" value="ECO:0007669"/>
    <property type="project" value="UniProtKB-UniRule"/>
</dbReference>
<dbReference type="Pfam" id="PF00986">
    <property type="entry name" value="DNA_gyraseB_C"/>
    <property type="match status" value="1"/>
</dbReference>
<comment type="subunit">
    <text evidence="10">Heterotetramer, composed of two GyrA and two GyrB chains. In the heterotetramer, GyrA contains the active site tyrosine that forms a transient covalent intermediate with DNA, while GyrB binds cofactors and catalyzes ATP hydrolysis.</text>
</comment>
<keyword evidence="7 10" id="KW-0799">Topoisomerase</keyword>
<dbReference type="FunFam" id="3.30.565.10:FF:000002">
    <property type="entry name" value="DNA gyrase subunit B"/>
    <property type="match status" value="1"/>
</dbReference>
<comment type="subcellular location">
    <subcellularLocation>
        <location evidence="10">Cytoplasm</location>
    </subcellularLocation>
</comment>
<dbReference type="FunFam" id="3.40.50.670:FF:000002">
    <property type="entry name" value="DNA gyrase subunit B"/>
    <property type="match status" value="1"/>
</dbReference>
<evidence type="ECO:0000256" key="9">
    <source>
        <dbReference type="ARBA" id="ARBA00023235"/>
    </source>
</evidence>
<comment type="caution">
    <text evidence="13">The sequence shown here is derived from an EMBL/GenBank/DDBJ whole genome shotgun (WGS) entry which is preliminary data.</text>
</comment>
<dbReference type="InterPro" id="IPR034160">
    <property type="entry name" value="TOPRIM_GyrB"/>
</dbReference>
<dbReference type="GO" id="GO:0005737">
    <property type="term" value="C:cytoplasm"/>
    <property type="evidence" value="ECO:0007669"/>
    <property type="project" value="UniProtKB-SubCell"/>
</dbReference>
<gene>
    <name evidence="10" type="primary">gyrB</name>
    <name evidence="13" type="ORF">FTO68_09955</name>
</gene>
<dbReference type="SUPFAM" id="SSF56719">
    <property type="entry name" value="Type II DNA topoisomerase"/>
    <property type="match status" value="1"/>
</dbReference>
<evidence type="ECO:0000256" key="5">
    <source>
        <dbReference type="ARBA" id="ARBA00022840"/>
    </source>
</evidence>
<keyword evidence="8" id="KW-0238">DNA-binding</keyword>
<feature type="domain" description="Toprim" evidence="12">
    <location>
        <begin position="442"/>
        <end position="556"/>
    </location>
</feature>
<comment type="function">
    <text evidence="10">A type II topoisomerase that negatively supercoils closed circular double-stranded (ds) DNA in an ATP-dependent manner to modulate DNA topology and maintain chromosomes in an underwound state. Negative supercoiling favors strand separation, and DNA replication, transcription, recombination and repair, all of which involve strand separation. Also able to catalyze the interconversion of other topological isomers of dsDNA rings, including catenanes and knotted rings. Type II topoisomerases break and join 2 DNA strands simultaneously in an ATP-dependent manner.</text>
</comment>
<dbReference type="HAMAP" id="MF_01898">
    <property type="entry name" value="GyrB"/>
    <property type="match status" value="1"/>
</dbReference>
<dbReference type="InterPro" id="IPR002288">
    <property type="entry name" value="DNA_gyrase_B_C"/>
</dbReference>
<dbReference type="PRINTS" id="PR01159">
    <property type="entry name" value="DNAGYRASEB"/>
</dbReference>
<keyword evidence="5 10" id="KW-0067">ATP-binding</keyword>
<dbReference type="PANTHER" id="PTHR45866:SF1">
    <property type="entry name" value="DNA GYRASE SUBUNIT B, MITOCHONDRIAL"/>
    <property type="match status" value="1"/>
</dbReference>
<dbReference type="EMBL" id="VOTZ01000024">
    <property type="protein sequence ID" value="MCQ1539303.1"/>
    <property type="molecule type" value="Genomic_DNA"/>
</dbReference>
<proteinExistence type="inferred from homology"/>
<dbReference type="AlphaFoldDB" id="A0ABD4TMT0"/>
<comment type="catalytic activity">
    <reaction evidence="1 10">
        <text>ATP-dependent breakage, passage and rejoining of double-stranded DNA.</text>
        <dbReference type="EC" id="5.6.2.2"/>
    </reaction>
</comment>
<evidence type="ECO:0000256" key="3">
    <source>
        <dbReference type="ARBA" id="ARBA00022723"/>
    </source>
</evidence>
<feature type="region of interest" description="Disordered" evidence="11">
    <location>
        <begin position="416"/>
        <end position="436"/>
    </location>
</feature>
<dbReference type="InterPro" id="IPR036890">
    <property type="entry name" value="HATPase_C_sf"/>
</dbReference>
<dbReference type="SMART" id="SM00387">
    <property type="entry name" value="HATPase_c"/>
    <property type="match status" value="1"/>
</dbReference>
<feature type="site" description="Interaction with DNA" evidence="10">
    <location>
        <position position="473"/>
    </location>
</feature>
<dbReference type="PRINTS" id="PR00418">
    <property type="entry name" value="TPI2FAMILY"/>
</dbReference>
<dbReference type="Pfam" id="PF02518">
    <property type="entry name" value="HATPase_c"/>
    <property type="match status" value="1"/>
</dbReference>
<dbReference type="SUPFAM" id="SSF54211">
    <property type="entry name" value="Ribosomal protein S5 domain 2-like"/>
    <property type="match status" value="1"/>
</dbReference>
<keyword evidence="6 10" id="KW-0460">Magnesium</keyword>
<evidence type="ECO:0000256" key="6">
    <source>
        <dbReference type="ARBA" id="ARBA00022842"/>
    </source>
</evidence>
<dbReference type="Pfam" id="PF01751">
    <property type="entry name" value="Toprim"/>
    <property type="match status" value="1"/>
</dbReference>
<dbReference type="InterPro" id="IPR003594">
    <property type="entry name" value="HATPase_dom"/>
</dbReference>
<dbReference type="InterPro" id="IPR013759">
    <property type="entry name" value="Topo_IIA_B_C"/>
</dbReference>
<reference evidence="13 14" key="1">
    <citation type="submission" date="2019-08" db="EMBL/GenBank/DDBJ databases">
        <authorList>
            <person name="Chen S.-C."/>
            <person name="Lai M.-C."/>
            <person name="You Y.-T."/>
        </authorList>
    </citation>
    <scope>NUCLEOTIDE SEQUENCE [LARGE SCALE GENOMIC DNA]</scope>
    <source>
        <strain evidence="13 14">P2F9704a</strain>
    </source>
</reference>
<feature type="site" description="Interaction with DNA" evidence="10">
    <location>
        <position position="476"/>
    </location>
</feature>
<evidence type="ECO:0000256" key="4">
    <source>
        <dbReference type="ARBA" id="ARBA00022741"/>
    </source>
</evidence>
<name>A0ABD4TMT0_9EURY</name>
<keyword evidence="10" id="KW-0963">Cytoplasm</keyword>
<dbReference type="GO" id="GO:0005524">
    <property type="term" value="F:ATP binding"/>
    <property type="evidence" value="ECO:0007669"/>
    <property type="project" value="UniProtKB-UniRule"/>
</dbReference>
<evidence type="ECO:0000256" key="1">
    <source>
        <dbReference type="ARBA" id="ARBA00000185"/>
    </source>
</evidence>
<dbReference type="InterPro" id="IPR013760">
    <property type="entry name" value="Topo_IIA-like_dom_sf"/>
</dbReference>
<evidence type="ECO:0000256" key="7">
    <source>
        <dbReference type="ARBA" id="ARBA00023029"/>
    </source>
</evidence>
<dbReference type="GO" id="GO:0003677">
    <property type="term" value="F:DNA binding"/>
    <property type="evidence" value="ECO:0007669"/>
    <property type="project" value="UniProtKB-KW"/>
</dbReference>
<keyword evidence="14" id="KW-1185">Reference proteome</keyword>
<keyword evidence="9 10" id="KW-0413">Isomerase</keyword>
<dbReference type="InterPro" id="IPR018522">
    <property type="entry name" value="TopoIIA_CS"/>
</dbReference>
<dbReference type="InterPro" id="IPR000565">
    <property type="entry name" value="Topo_IIA_B"/>
</dbReference>
<accession>A0ABD4TMT0</accession>
<dbReference type="Pfam" id="PF00204">
    <property type="entry name" value="DNA_gyraseB"/>
    <property type="match status" value="1"/>
</dbReference>
<comment type="cofactor">
    <cofactor evidence="10">
        <name>Mg(2+)</name>
        <dbReference type="ChEBI" id="CHEBI:18420"/>
    </cofactor>
    <cofactor evidence="10">
        <name>Mn(2+)</name>
        <dbReference type="ChEBI" id="CHEBI:29035"/>
    </cofactor>
    <cofactor evidence="10">
        <name>Ca(2+)</name>
        <dbReference type="ChEBI" id="CHEBI:29108"/>
    </cofactor>
    <text evidence="10">Binds two Mg(2+) per subunit. The magnesium ions form salt bridges with both the protein and the DNA. Can also accept other divalent metal cations, such as Mn(2+) or Ca(2+).</text>
</comment>
<dbReference type="PANTHER" id="PTHR45866">
    <property type="entry name" value="DNA GYRASE/TOPOISOMERASE SUBUNIT B"/>
    <property type="match status" value="1"/>
</dbReference>
<dbReference type="InterPro" id="IPR014721">
    <property type="entry name" value="Ribsml_uS5_D2-typ_fold_subgr"/>
</dbReference>
<feature type="binding site" evidence="10">
    <location>
        <position position="521"/>
    </location>
    <ligand>
        <name>Mg(2+)</name>
        <dbReference type="ChEBI" id="CHEBI:18420"/>
        <label>2</label>
    </ligand>
</feature>
<dbReference type="CDD" id="cd16928">
    <property type="entry name" value="HATPase_GyrB-like"/>
    <property type="match status" value="1"/>
</dbReference>
<dbReference type="Proteomes" id="UP001524383">
    <property type="component" value="Unassembled WGS sequence"/>
</dbReference>
<dbReference type="GO" id="GO:0006261">
    <property type="term" value="P:DNA-templated DNA replication"/>
    <property type="evidence" value="ECO:0007669"/>
    <property type="project" value="UniProtKB-UniRule"/>
</dbReference>
<dbReference type="CDD" id="cd00822">
    <property type="entry name" value="TopoII_Trans_DNA_gyrase"/>
    <property type="match status" value="1"/>
</dbReference>
<sequence>MNSTYNAEQITVLEGLSPVRERPAMYIGSTDGRGLHHLIYEVVDNSIDEALAGFCSHIDVSINADGSCTIEDDGRGIPIDTMPKYGKSALEVVMTILHAGGKFDKNSYQVSGGLHGVGVSVVNALSEWMVAEVFRGGLIYSMRFERGVVVSPLSSVPESTDELKQRLKKRFGSGFESMDADALSSYTGTRITFRPDSSIFETTHFDFDIISSRLRELAFLNKSVRIRVLDKRSGDGETFFYDGGISEFVRYLNEGKETLFSDVISIARKDEENKMEVDVAIQYNNGYGENLFTFVNSVNTREGGTHLEGFRSALTRAINTSAKKNNLMKGDFSLKGDDVREGLCAIISVKIANPQFEGQTKMRLGNSNVRGIVDSLVYSCLSEYFEENPKIIGIITEKATAAARAREAARNARELARRKSTLESSTLPGKLADCSERDPSKSELYIVEGDSAGGSAKQGRNRRFQAILPLRGKILNVEKASEHKILKNLEINTLISAIGTGIGTNFNPDRARYHAIIIMTDADVDGAHISTLLLTFFYRYMKELIDLGYIYLAQPPLYRIARGKKEVYVFREEEMHKAVGEMGETGVHVQRYKGLGEMNASQLWETTMDPERRVLKQVRIEDAIHANDIFEKLMGENVSARKDFIKRHAGEVKNLDI</sequence>
<dbReference type="PROSITE" id="PS50880">
    <property type="entry name" value="TOPRIM"/>
    <property type="match status" value="1"/>
</dbReference>
<dbReference type="GO" id="GO:0046872">
    <property type="term" value="F:metal ion binding"/>
    <property type="evidence" value="ECO:0007669"/>
    <property type="project" value="UniProtKB-KW"/>
</dbReference>
<evidence type="ECO:0000256" key="10">
    <source>
        <dbReference type="HAMAP-Rule" id="MF_01898"/>
    </source>
</evidence>
<keyword evidence="3 10" id="KW-0479">Metal-binding</keyword>
<dbReference type="GO" id="GO:0034335">
    <property type="term" value="F:DNA negative supercoiling activity"/>
    <property type="evidence" value="ECO:0007669"/>
    <property type="project" value="UniProtKB-ARBA"/>
</dbReference>
<protein>
    <recommendedName>
        <fullName evidence="10">DNA gyrase subunit B</fullName>
        <ecNumber evidence="10">5.6.2.2</ecNumber>
    </recommendedName>
</protein>
<dbReference type="Gene3D" id="3.40.50.670">
    <property type="match status" value="1"/>
</dbReference>
<dbReference type="NCBIfam" id="NF004189">
    <property type="entry name" value="PRK05644.1"/>
    <property type="match status" value="1"/>
</dbReference>
<feature type="binding site" evidence="10">
    <location>
        <position position="523"/>
    </location>
    <ligand>
        <name>Mg(2+)</name>
        <dbReference type="ChEBI" id="CHEBI:18420"/>
        <label>2</label>
    </ligand>
</feature>
<dbReference type="InterPro" id="IPR013506">
    <property type="entry name" value="Topo_IIA_bsu_dom2"/>
</dbReference>
<dbReference type="SUPFAM" id="SSF55874">
    <property type="entry name" value="ATPase domain of HSP90 chaperone/DNA topoisomerase II/histidine kinase"/>
    <property type="match status" value="1"/>
</dbReference>
<evidence type="ECO:0000256" key="2">
    <source>
        <dbReference type="ARBA" id="ARBA00010708"/>
    </source>
</evidence>
<evidence type="ECO:0000259" key="12">
    <source>
        <dbReference type="PROSITE" id="PS50880"/>
    </source>
</evidence>
<dbReference type="InterPro" id="IPR011557">
    <property type="entry name" value="GyrB"/>
</dbReference>
<comment type="miscellaneous">
    <text evidence="10">Few gyrases are as efficient as E.coli at forming negative supercoils. Not all organisms have 2 type II topoisomerases; in organisms with a single type II topoisomerase this enzyme also has to decatenate newly replicated chromosomes.</text>
</comment>
<dbReference type="RefSeq" id="WP_255333268.1">
    <property type="nucleotide sequence ID" value="NZ_VOTZ01000024.1"/>
</dbReference>
<dbReference type="CDD" id="cd03366">
    <property type="entry name" value="TOPRIM_TopoIIA_GyrB"/>
    <property type="match status" value="1"/>
</dbReference>